<dbReference type="PANTHER" id="PTHR10459">
    <property type="entry name" value="DNA LIGASE"/>
    <property type="match status" value="1"/>
</dbReference>
<evidence type="ECO:0000259" key="17">
    <source>
        <dbReference type="PROSITE" id="PS50064"/>
    </source>
</evidence>
<name>A0A6A5FSU9_CAERE</name>
<dbReference type="SMART" id="SM01335">
    <property type="entry name" value="PADR1"/>
    <property type="match status" value="1"/>
</dbReference>
<evidence type="ECO:0000256" key="16">
    <source>
        <dbReference type="SAM" id="Coils"/>
    </source>
</evidence>
<keyword evidence="7" id="KW-0013">ADP-ribosylation</keyword>
<dbReference type="GO" id="GO:0006302">
    <property type="term" value="P:double-strand break repair"/>
    <property type="evidence" value="ECO:0007669"/>
    <property type="project" value="TreeGrafter"/>
</dbReference>
<dbReference type="AlphaFoldDB" id="A0A6A5FSU9"/>
<dbReference type="PROSITE" id="PS51977">
    <property type="entry name" value="WGR"/>
    <property type="match status" value="1"/>
</dbReference>
<evidence type="ECO:0000256" key="13">
    <source>
        <dbReference type="ARBA" id="ARBA00024347"/>
    </source>
</evidence>
<keyword evidence="2 15" id="KW-0328">Glycosyltransferase</keyword>
<protein>
    <recommendedName>
        <fullName evidence="15">Poly [ADP-ribose] polymerase</fullName>
        <shortName evidence="15">PARP</shortName>
        <ecNumber evidence="15">2.4.2.-</ecNumber>
    </recommendedName>
</protein>
<evidence type="ECO:0000259" key="18">
    <source>
        <dbReference type="PROSITE" id="PS51059"/>
    </source>
</evidence>
<dbReference type="Proteomes" id="UP000483820">
    <property type="component" value="Chromosome X"/>
</dbReference>
<keyword evidence="5" id="KW-0479">Metal-binding</keyword>
<feature type="domain" description="PARP alpha-helical" evidence="19">
    <location>
        <begin position="537"/>
        <end position="655"/>
    </location>
</feature>
<evidence type="ECO:0000256" key="9">
    <source>
        <dbReference type="ARBA" id="ARBA00022833"/>
    </source>
</evidence>
<evidence type="ECO:0000256" key="11">
    <source>
        <dbReference type="ARBA" id="ARBA00023125"/>
    </source>
</evidence>
<keyword evidence="10 15" id="KW-0520">NAD</keyword>
<dbReference type="InterPro" id="IPR008893">
    <property type="entry name" value="WGR_domain"/>
</dbReference>
<evidence type="ECO:0000256" key="7">
    <source>
        <dbReference type="ARBA" id="ARBA00022765"/>
    </source>
</evidence>
<dbReference type="CTD" id="9809675"/>
<dbReference type="SMART" id="SM00773">
    <property type="entry name" value="WGR"/>
    <property type="match status" value="1"/>
</dbReference>
<dbReference type="GO" id="GO:0003677">
    <property type="term" value="F:DNA binding"/>
    <property type="evidence" value="ECO:0007669"/>
    <property type="project" value="UniProtKB-KW"/>
</dbReference>
<feature type="domain" description="PARP catalytic" evidence="18">
    <location>
        <begin position="666"/>
        <end position="894"/>
    </location>
</feature>
<dbReference type="GO" id="GO:0070212">
    <property type="term" value="P:protein poly-ADP-ribosylation"/>
    <property type="evidence" value="ECO:0007669"/>
    <property type="project" value="TreeGrafter"/>
</dbReference>
<dbReference type="Gene3D" id="3.30.1740.10">
    <property type="entry name" value="Zinc finger, PARP-type"/>
    <property type="match status" value="2"/>
</dbReference>
<evidence type="ECO:0000256" key="4">
    <source>
        <dbReference type="ARBA" id="ARBA00022695"/>
    </source>
</evidence>
<dbReference type="KEGG" id="crq:GCK72_022105"/>
<comment type="subcellular location">
    <subcellularLocation>
        <location evidence="1">Nucleus</location>
    </subcellularLocation>
</comment>
<gene>
    <name evidence="21" type="ORF">GCK72_022105</name>
</gene>
<dbReference type="SUPFAM" id="SSF142921">
    <property type="entry name" value="WGR domain-like"/>
    <property type="match status" value="1"/>
</dbReference>
<dbReference type="Gene3D" id="3.90.228.10">
    <property type="match status" value="1"/>
</dbReference>
<keyword evidence="11" id="KW-0238">DNA-binding</keyword>
<dbReference type="CDD" id="cd01437">
    <property type="entry name" value="parp_like"/>
    <property type="match status" value="1"/>
</dbReference>
<dbReference type="PROSITE" id="PS50064">
    <property type="entry name" value="ZF_PARP_2"/>
    <property type="match status" value="1"/>
</dbReference>
<dbReference type="CDD" id="cd08001">
    <property type="entry name" value="WGR_PARP1_like"/>
    <property type="match status" value="1"/>
</dbReference>
<reference evidence="21 22" key="1">
    <citation type="submission" date="2019-12" db="EMBL/GenBank/DDBJ databases">
        <title>Chromosome-level assembly of the Caenorhabditis remanei genome.</title>
        <authorList>
            <person name="Teterina A.A."/>
            <person name="Willis J.H."/>
            <person name="Phillips P.C."/>
        </authorList>
    </citation>
    <scope>NUCLEOTIDE SEQUENCE [LARGE SCALE GENOMIC DNA]</scope>
    <source>
        <strain evidence="21 22">PX506</strain>
        <tissue evidence="21">Whole organism</tissue>
    </source>
</reference>
<dbReference type="GO" id="GO:0016779">
    <property type="term" value="F:nucleotidyltransferase activity"/>
    <property type="evidence" value="ECO:0007669"/>
    <property type="project" value="UniProtKB-KW"/>
</dbReference>
<accession>A0A6A5FSU9</accession>
<evidence type="ECO:0000256" key="10">
    <source>
        <dbReference type="ARBA" id="ARBA00023027"/>
    </source>
</evidence>
<dbReference type="InterPro" id="IPR049296">
    <property type="entry name" value="PARP1-like_PADR1_N"/>
</dbReference>
<dbReference type="Gene3D" id="1.20.142.10">
    <property type="entry name" value="Poly(ADP-ribose) polymerase, regulatory domain"/>
    <property type="match status" value="1"/>
</dbReference>
<dbReference type="InterPro" id="IPR036930">
    <property type="entry name" value="WGR_dom_sf"/>
</dbReference>
<dbReference type="InterPro" id="IPR036616">
    <property type="entry name" value="Poly(ADP-ribose)pol_reg_dom_sf"/>
</dbReference>
<keyword evidence="3 15" id="KW-0808">Transferase</keyword>
<feature type="coiled-coil region" evidence="16">
    <location>
        <begin position="215"/>
        <end position="242"/>
    </location>
</feature>
<feature type="domain" description="PARP-type" evidence="17">
    <location>
        <begin position="21"/>
        <end position="62"/>
    </location>
</feature>
<evidence type="ECO:0000256" key="2">
    <source>
        <dbReference type="ARBA" id="ARBA00022676"/>
    </source>
</evidence>
<dbReference type="PROSITE" id="PS52007">
    <property type="entry name" value="PADR1"/>
    <property type="match status" value="1"/>
</dbReference>
<dbReference type="GO" id="GO:0008270">
    <property type="term" value="F:zinc ion binding"/>
    <property type="evidence" value="ECO:0007669"/>
    <property type="project" value="UniProtKB-KW"/>
</dbReference>
<evidence type="ECO:0000259" key="19">
    <source>
        <dbReference type="PROSITE" id="PS51060"/>
    </source>
</evidence>
<dbReference type="PROSITE" id="PS51060">
    <property type="entry name" value="PARP_ALPHA_HD"/>
    <property type="match status" value="1"/>
</dbReference>
<dbReference type="GO" id="GO:0003950">
    <property type="term" value="F:NAD+ poly-ADP-ribosyltransferase activity"/>
    <property type="evidence" value="ECO:0007669"/>
    <property type="project" value="UniProtKB-UniRule"/>
</dbReference>
<dbReference type="InterPro" id="IPR050800">
    <property type="entry name" value="ARTD/PARP"/>
</dbReference>
<dbReference type="Gene3D" id="3.90.640.80">
    <property type="match status" value="1"/>
</dbReference>
<keyword evidence="6" id="KW-0677">Repeat</keyword>
<dbReference type="Pfam" id="PF05406">
    <property type="entry name" value="WGR"/>
    <property type="match status" value="1"/>
</dbReference>
<proteinExistence type="inferred from homology"/>
<dbReference type="RefSeq" id="XP_053578222.1">
    <property type="nucleotide sequence ID" value="XM_053734656.1"/>
</dbReference>
<dbReference type="Pfam" id="PF02877">
    <property type="entry name" value="PARP_reg"/>
    <property type="match status" value="1"/>
</dbReference>
<sequence>MCRVKHLIFPNRNSWPHFHSWYHFDCFFDHINDDIYFTKISGIDSLPWKHQNLLQTRIKQFRDFTEQEFIVYHSVMELSSLNVQRSKSNGEKCQKCLTNFARGEIRVVSRLQVLHFKCHVNVFSKIEGQLEDIPGWDKFGKEARKLIMADYAAIGDSKKPNKKTLKENGLKTAARPLSDDTDEDEIQITSVNGPCSSMNFKKKRPAAKEIDGREEEKKRRKLDEAAKKAQHFERRMEAQVNRLFECRQFLKKLSDSEILELFSKNSQEISGEEQRQESQLIDRLADYIVFGVPTACSNCSNGYIVYNSTRQTYACTGYVTPYTKCLFESKNPVRNAFKATDCFRHKCSPNICFKSLSERLYFDEEKDDDVSEQKNDKPLMYAAEVFDLNNEVPTTTNEDSNTHFLKKGTLVDGKFEFAKTTHVFKNEVDEALYQATLSLTDVTENKNSYYKIQLLKDDDHERYYLFSSWGRVGTNVGNHKYQSYFKKNEAVEDFKKIFNEKTKNNWESRGDFQKMPGAFGYVETDYSEFAQIAPGTKTKLPKRVKKVVMSIFNFENMISELMSFKIDVKRMPLGRLSRNQIHSAFSVLGEFMGFIFNEPVDEMKILDCTNKFYTIIPHNFGMEVPEPIDSYEKVDEKINMLHALLDIKFVYDQICEKDTMSVLGVDPVDSNYQRLRCSMTPLDKNSFDYELIKEYMKNTQGSTHDVNCDLIDILEINRQWESTKFKKEIGNRRLLWHGSGLMNLAGILGQGLRISPPEAPATGYMFGKGVYFADMFSKSLFYCRANAQDEAYLLLCDVALGNMDLRMQATDMSKDTLLEGTNSVKGVGRECPDQNDNFIHFEEVVIPKGKRVQQIRGIIDVDYFLLYNEYIVYDVDQIQIKYLVRVKVHRAEHL</sequence>
<evidence type="ECO:0000313" key="21">
    <source>
        <dbReference type="EMBL" id="KAF1745658.1"/>
    </source>
</evidence>
<dbReference type="GO" id="GO:1990404">
    <property type="term" value="F:NAD+-protein mono-ADP-ribosyltransferase activity"/>
    <property type="evidence" value="ECO:0007669"/>
    <property type="project" value="TreeGrafter"/>
</dbReference>
<dbReference type="Pfam" id="PF08063">
    <property type="entry name" value="Zn_ribbon_PADR1"/>
    <property type="match status" value="1"/>
</dbReference>
<dbReference type="InterPro" id="IPR036957">
    <property type="entry name" value="Znf_PARP_sf"/>
</dbReference>
<dbReference type="InterPro" id="IPR012982">
    <property type="entry name" value="PARP1-like_PADR1_Zn_ribbon"/>
</dbReference>
<dbReference type="SUPFAM" id="SSF57716">
    <property type="entry name" value="Glucocorticoid receptor-like (DNA-binding domain)"/>
    <property type="match status" value="1"/>
</dbReference>
<evidence type="ECO:0000259" key="20">
    <source>
        <dbReference type="PROSITE" id="PS51977"/>
    </source>
</evidence>
<dbReference type="PROSITE" id="PS51059">
    <property type="entry name" value="PARP_CATALYTIC"/>
    <property type="match status" value="1"/>
</dbReference>
<dbReference type="FunFam" id="1.20.142.10:FF:000002">
    <property type="entry name" value="Poly [ADP-ribose] polymerase"/>
    <property type="match status" value="1"/>
</dbReference>
<dbReference type="SUPFAM" id="SSF47587">
    <property type="entry name" value="Domain of poly(ADP-ribose) polymerase"/>
    <property type="match status" value="1"/>
</dbReference>
<dbReference type="PANTHER" id="PTHR10459:SF60">
    <property type="entry name" value="POLY [ADP-RIBOSE] POLYMERASE 2"/>
    <property type="match status" value="1"/>
</dbReference>
<comment type="similarity">
    <text evidence="13">Belongs to the ARTD/PARP family.</text>
</comment>
<evidence type="ECO:0000256" key="8">
    <source>
        <dbReference type="ARBA" id="ARBA00022771"/>
    </source>
</evidence>
<comment type="catalytic activity">
    <reaction evidence="14">
        <text>NAD(+) + (ADP-D-ribosyl)n-acceptor = nicotinamide + (ADP-D-ribosyl)n+1-acceptor + H(+).</text>
        <dbReference type="EC" id="2.4.2.30"/>
    </reaction>
</comment>
<comment type="caution">
    <text evidence="21">The sequence shown here is derived from an EMBL/GenBank/DDBJ whole genome shotgun (WGS) entry which is preliminary data.</text>
</comment>
<dbReference type="Pfam" id="PF21728">
    <property type="entry name" value="PADR1_N"/>
    <property type="match status" value="1"/>
</dbReference>
<dbReference type="InterPro" id="IPR001510">
    <property type="entry name" value="Znf_PARP"/>
</dbReference>
<dbReference type="EC" id="2.4.2.-" evidence="15"/>
<keyword evidence="8" id="KW-0863">Zinc-finger</keyword>
<dbReference type="EMBL" id="WUAV01000006">
    <property type="protein sequence ID" value="KAF1745658.1"/>
    <property type="molecule type" value="Genomic_DNA"/>
</dbReference>
<keyword evidence="16" id="KW-0175">Coiled coil</keyword>
<dbReference type="SUPFAM" id="SSF56399">
    <property type="entry name" value="ADP-ribosylation"/>
    <property type="match status" value="1"/>
</dbReference>
<dbReference type="GeneID" id="9809675"/>
<dbReference type="InterPro" id="IPR004102">
    <property type="entry name" value="Poly(ADP-ribose)pol_reg_dom"/>
</dbReference>
<organism evidence="21 22">
    <name type="scientific">Caenorhabditis remanei</name>
    <name type="common">Caenorhabditis vulgaris</name>
    <dbReference type="NCBI Taxonomy" id="31234"/>
    <lineage>
        <taxon>Eukaryota</taxon>
        <taxon>Metazoa</taxon>
        <taxon>Ecdysozoa</taxon>
        <taxon>Nematoda</taxon>
        <taxon>Chromadorea</taxon>
        <taxon>Rhabditida</taxon>
        <taxon>Rhabditina</taxon>
        <taxon>Rhabditomorpha</taxon>
        <taxon>Rhabditoidea</taxon>
        <taxon>Rhabditidae</taxon>
        <taxon>Peloderinae</taxon>
        <taxon>Caenorhabditis</taxon>
    </lineage>
</organism>
<keyword evidence="9" id="KW-0862">Zinc</keyword>
<evidence type="ECO:0000256" key="5">
    <source>
        <dbReference type="ARBA" id="ARBA00022723"/>
    </source>
</evidence>
<dbReference type="InterPro" id="IPR012317">
    <property type="entry name" value="Poly(ADP-ribose)pol_cat_dom"/>
</dbReference>
<evidence type="ECO:0000256" key="14">
    <source>
        <dbReference type="ARBA" id="ARBA00033987"/>
    </source>
</evidence>
<evidence type="ECO:0000313" key="22">
    <source>
        <dbReference type="Proteomes" id="UP000483820"/>
    </source>
</evidence>
<evidence type="ECO:0000256" key="12">
    <source>
        <dbReference type="ARBA" id="ARBA00023242"/>
    </source>
</evidence>
<dbReference type="Pfam" id="PF00644">
    <property type="entry name" value="PARP"/>
    <property type="match status" value="1"/>
</dbReference>
<keyword evidence="12" id="KW-0539">Nucleus</keyword>
<evidence type="ECO:0000256" key="6">
    <source>
        <dbReference type="ARBA" id="ARBA00022737"/>
    </source>
</evidence>
<evidence type="ECO:0000256" key="3">
    <source>
        <dbReference type="ARBA" id="ARBA00022679"/>
    </source>
</evidence>
<evidence type="ECO:0000256" key="15">
    <source>
        <dbReference type="RuleBase" id="RU362114"/>
    </source>
</evidence>
<keyword evidence="4" id="KW-0548">Nucleotidyltransferase</keyword>
<dbReference type="GO" id="GO:0005730">
    <property type="term" value="C:nucleolus"/>
    <property type="evidence" value="ECO:0007669"/>
    <property type="project" value="TreeGrafter"/>
</dbReference>
<evidence type="ECO:0000256" key="1">
    <source>
        <dbReference type="ARBA" id="ARBA00004123"/>
    </source>
</evidence>
<feature type="domain" description="WGR" evidence="20">
    <location>
        <begin position="420"/>
        <end position="519"/>
    </location>
</feature>